<dbReference type="OrthoDB" id="272049at2"/>
<dbReference type="GO" id="GO:0016746">
    <property type="term" value="F:acyltransferase activity"/>
    <property type="evidence" value="ECO:0007669"/>
    <property type="project" value="UniProtKB-KW"/>
</dbReference>
<name>W0V5P3_9BURK</name>
<evidence type="ECO:0000256" key="3">
    <source>
        <dbReference type="ARBA" id="ARBA00022737"/>
    </source>
</evidence>
<dbReference type="Gene3D" id="3.40.50.20">
    <property type="match status" value="1"/>
</dbReference>
<comment type="similarity">
    <text evidence="1">Belongs to the transferase hexapeptide repeat family.</text>
</comment>
<evidence type="ECO:0000256" key="5">
    <source>
        <dbReference type="PIRSR" id="PIRSR620019-1"/>
    </source>
</evidence>
<dbReference type="SUPFAM" id="SSF51161">
    <property type="entry name" value="Trimeric LpxA-like enzymes"/>
    <property type="match status" value="1"/>
</dbReference>
<dbReference type="RefSeq" id="WP_038491209.1">
    <property type="nucleotide sequence ID" value="NZ_BCTH01000003.1"/>
</dbReference>
<sequence length="214" mass="22350">MKNIIIVGAGRFARELICWLEHLIDQDRNGAPLRIKGLLDDTLAAAPALDADYPYPLLGSIADYRPGPDEQLLLAIGAPQHKLRIARELQARGAHFYTLVHPSAIVARTARIGQGAVICPFALLSANITLADFVTINSYSSIGHDAVVGAGSTLSSHVDITGAARIGEQVFIGSGASVLPRVAVGDGATVGAGAVVMRRVAPGTTVYALPAKKL</sequence>
<gene>
    <name evidence="7" type="ORF">GJA_1941</name>
</gene>
<dbReference type="Pfam" id="PF00132">
    <property type="entry name" value="Hexapep"/>
    <property type="match status" value="1"/>
</dbReference>
<dbReference type="PROSITE" id="PS00101">
    <property type="entry name" value="HEXAPEP_TRANSFERASES"/>
    <property type="match status" value="1"/>
</dbReference>
<dbReference type="InterPro" id="IPR001451">
    <property type="entry name" value="Hexapep"/>
</dbReference>
<dbReference type="InterPro" id="IPR011004">
    <property type="entry name" value="Trimer_LpxA-like_sf"/>
</dbReference>
<evidence type="ECO:0000256" key="1">
    <source>
        <dbReference type="ARBA" id="ARBA00007274"/>
    </source>
</evidence>
<dbReference type="KEGG" id="jag:GJA_1941"/>
<dbReference type="InterPro" id="IPR020019">
    <property type="entry name" value="AcTrfase_PglD-like"/>
</dbReference>
<feature type="site" description="Increases basicity of active site His" evidence="5">
    <location>
        <position position="145"/>
    </location>
</feature>
<protein>
    <submittedName>
        <fullName evidence="7">Bacterial transferase hexapeptide family protein</fullName>
    </submittedName>
</protein>
<proteinExistence type="inferred from homology"/>
<keyword evidence="8" id="KW-1185">Reference proteome</keyword>
<dbReference type="Gene3D" id="2.160.10.10">
    <property type="entry name" value="Hexapeptide repeat proteins"/>
    <property type="match status" value="1"/>
</dbReference>
<feature type="binding site" evidence="6">
    <location>
        <position position="77"/>
    </location>
    <ligand>
        <name>substrate</name>
    </ligand>
</feature>
<evidence type="ECO:0000256" key="6">
    <source>
        <dbReference type="PIRSR" id="PIRSR620019-2"/>
    </source>
</evidence>
<accession>W0V5P3</accession>
<dbReference type="InterPro" id="IPR050179">
    <property type="entry name" value="Trans_hexapeptide_repeat"/>
</dbReference>
<organism evidence="7 8">
    <name type="scientific">Janthinobacterium agaricidamnosum NBRC 102515 = DSM 9628</name>
    <dbReference type="NCBI Taxonomy" id="1349767"/>
    <lineage>
        <taxon>Bacteria</taxon>
        <taxon>Pseudomonadati</taxon>
        <taxon>Pseudomonadota</taxon>
        <taxon>Betaproteobacteria</taxon>
        <taxon>Burkholderiales</taxon>
        <taxon>Oxalobacteraceae</taxon>
        <taxon>Janthinobacterium</taxon>
    </lineage>
</organism>
<evidence type="ECO:0000313" key="7">
    <source>
        <dbReference type="EMBL" id="CDG82577.1"/>
    </source>
</evidence>
<dbReference type="PANTHER" id="PTHR43300:SF7">
    <property type="entry name" value="UDP-N-ACETYLBACILLOSAMINE N-ACETYLTRANSFERASE"/>
    <property type="match status" value="1"/>
</dbReference>
<dbReference type="PANTHER" id="PTHR43300">
    <property type="entry name" value="ACETYLTRANSFERASE"/>
    <property type="match status" value="1"/>
</dbReference>
<dbReference type="HOGENOM" id="CLU_081811_1_2_4"/>
<evidence type="ECO:0000256" key="2">
    <source>
        <dbReference type="ARBA" id="ARBA00022679"/>
    </source>
</evidence>
<feature type="active site" description="Proton acceptor" evidence="5">
    <location>
        <position position="144"/>
    </location>
</feature>
<dbReference type="Proteomes" id="UP000027604">
    <property type="component" value="Chromosome I"/>
</dbReference>
<dbReference type="AlphaFoldDB" id="W0V5P3"/>
<keyword evidence="4" id="KW-0012">Acyltransferase</keyword>
<dbReference type="PATRIC" id="fig|1349767.4.peg.3710"/>
<evidence type="ECO:0000256" key="4">
    <source>
        <dbReference type="ARBA" id="ARBA00023315"/>
    </source>
</evidence>
<keyword evidence="2 7" id="KW-0808">Transferase</keyword>
<dbReference type="CDD" id="cd03360">
    <property type="entry name" value="LbH_AT_putative"/>
    <property type="match status" value="1"/>
</dbReference>
<dbReference type="InterPro" id="IPR018357">
    <property type="entry name" value="Hexapep_transf_CS"/>
</dbReference>
<dbReference type="STRING" id="1349767.GJA_1941"/>
<keyword evidence="3" id="KW-0677">Repeat</keyword>
<evidence type="ECO:0000313" key="8">
    <source>
        <dbReference type="Proteomes" id="UP000027604"/>
    </source>
</evidence>
<dbReference type="eggNOG" id="COG0110">
    <property type="taxonomic scope" value="Bacteria"/>
</dbReference>
<reference evidence="7 8" key="1">
    <citation type="journal article" date="2015" name="Genome Announc.">
        <title>Genome Sequence of Mushroom Soft-Rot Pathogen Janthinobacterium agaricidamnosum.</title>
        <authorList>
            <person name="Graupner K."/>
            <person name="Lackner G."/>
            <person name="Hertweck C."/>
        </authorList>
    </citation>
    <scope>NUCLEOTIDE SEQUENCE [LARGE SCALE GENOMIC DNA]</scope>
    <source>
        <strain evidence="8">NBRC 102515 / DSM 9628</strain>
    </source>
</reference>
<dbReference type="EMBL" id="HG322949">
    <property type="protein sequence ID" value="CDG82577.1"/>
    <property type="molecule type" value="Genomic_DNA"/>
</dbReference>
<dbReference type="NCBIfam" id="TIGR03570">
    <property type="entry name" value="NeuD_NnaD"/>
    <property type="match status" value="1"/>
</dbReference>